<gene>
    <name evidence="1" type="ORF">HNQ61_002656</name>
</gene>
<proteinExistence type="predicted"/>
<sequence length="51" mass="5636">MRTMRLDVDQLSVESFEAAEAQLPVAEMILRTPMCSAIDACPTRLCETSTC</sequence>
<reference evidence="1 2" key="1">
    <citation type="submission" date="2020-08" db="EMBL/GenBank/DDBJ databases">
        <title>Genomic Encyclopedia of Type Strains, Phase IV (KMG-IV): sequencing the most valuable type-strain genomes for metagenomic binning, comparative biology and taxonomic classification.</title>
        <authorList>
            <person name="Goeker M."/>
        </authorList>
    </citation>
    <scope>NUCLEOTIDE SEQUENCE [LARGE SCALE GENOMIC DNA]</scope>
    <source>
        <strain evidence="1 2">DSM 29007</strain>
    </source>
</reference>
<keyword evidence="2" id="KW-1185">Reference proteome</keyword>
<dbReference type="Proteomes" id="UP000582837">
    <property type="component" value="Unassembled WGS sequence"/>
</dbReference>
<name>A0A841GZ77_9BACT</name>
<evidence type="ECO:0000313" key="2">
    <source>
        <dbReference type="Proteomes" id="UP000582837"/>
    </source>
</evidence>
<dbReference type="EMBL" id="JACHIA010000006">
    <property type="protein sequence ID" value="MBB6071034.1"/>
    <property type="molecule type" value="Genomic_DNA"/>
</dbReference>
<evidence type="ECO:0000313" key="1">
    <source>
        <dbReference type="EMBL" id="MBB6071034.1"/>
    </source>
</evidence>
<protein>
    <submittedName>
        <fullName evidence="1">Uncharacterized protein</fullName>
    </submittedName>
</protein>
<comment type="caution">
    <text evidence="1">The sequence shown here is derived from an EMBL/GenBank/DDBJ whole genome shotgun (WGS) entry which is preliminary data.</text>
</comment>
<organism evidence="1 2">
    <name type="scientific">Longimicrobium terrae</name>
    <dbReference type="NCBI Taxonomy" id="1639882"/>
    <lineage>
        <taxon>Bacteria</taxon>
        <taxon>Pseudomonadati</taxon>
        <taxon>Gemmatimonadota</taxon>
        <taxon>Longimicrobiia</taxon>
        <taxon>Longimicrobiales</taxon>
        <taxon>Longimicrobiaceae</taxon>
        <taxon>Longimicrobium</taxon>
    </lineage>
</organism>
<dbReference type="RefSeq" id="WP_170033530.1">
    <property type="nucleotide sequence ID" value="NZ_JABDTL010000001.1"/>
</dbReference>
<dbReference type="AlphaFoldDB" id="A0A841GZ77"/>
<accession>A0A841GZ77</accession>